<gene>
    <name evidence="1" type="ORF">K488DRAFT_78683</name>
</gene>
<organism evidence="1 2">
    <name type="scientific">Vararia minispora EC-137</name>
    <dbReference type="NCBI Taxonomy" id="1314806"/>
    <lineage>
        <taxon>Eukaryota</taxon>
        <taxon>Fungi</taxon>
        <taxon>Dikarya</taxon>
        <taxon>Basidiomycota</taxon>
        <taxon>Agaricomycotina</taxon>
        <taxon>Agaricomycetes</taxon>
        <taxon>Russulales</taxon>
        <taxon>Lachnocladiaceae</taxon>
        <taxon>Vararia</taxon>
    </lineage>
</organism>
<reference evidence="1" key="1">
    <citation type="submission" date="2021-02" db="EMBL/GenBank/DDBJ databases">
        <authorList>
            <consortium name="DOE Joint Genome Institute"/>
            <person name="Ahrendt S."/>
            <person name="Looney B.P."/>
            <person name="Miyauchi S."/>
            <person name="Morin E."/>
            <person name="Drula E."/>
            <person name="Courty P.E."/>
            <person name="Chicoki N."/>
            <person name="Fauchery L."/>
            <person name="Kohler A."/>
            <person name="Kuo A."/>
            <person name="Labutti K."/>
            <person name="Pangilinan J."/>
            <person name="Lipzen A."/>
            <person name="Riley R."/>
            <person name="Andreopoulos W."/>
            <person name="He G."/>
            <person name="Johnson J."/>
            <person name="Barry K.W."/>
            <person name="Grigoriev I.V."/>
            <person name="Nagy L."/>
            <person name="Hibbett D."/>
            <person name="Henrissat B."/>
            <person name="Matheny P.B."/>
            <person name="Labbe J."/>
            <person name="Martin F."/>
        </authorList>
    </citation>
    <scope>NUCLEOTIDE SEQUENCE</scope>
    <source>
        <strain evidence="1">EC-137</strain>
    </source>
</reference>
<dbReference type="Proteomes" id="UP000814128">
    <property type="component" value="Unassembled WGS sequence"/>
</dbReference>
<comment type="caution">
    <text evidence="1">The sequence shown here is derived from an EMBL/GenBank/DDBJ whole genome shotgun (WGS) entry which is preliminary data.</text>
</comment>
<protein>
    <submittedName>
        <fullName evidence="1">AFG1-like ATPase-domain-containing protein</fullName>
    </submittedName>
</protein>
<name>A0ACB8QKI7_9AGAM</name>
<keyword evidence="2" id="KW-1185">Reference proteome</keyword>
<accession>A0ACB8QKI7</accession>
<proteinExistence type="predicted"/>
<dbReference type="EMBL" id="MU273557">
    <property type="protein sequence ID" value="KAI0032103.1"/>
    <property type="molecule type" value="Genomic_DNA"/>
</dbReference>
<evidence type="ECO:0000313" key="2">
    <source>
        <dbReference type="Proteomes" id="UP000814128"/>
    </source>
</evidence>
<reference evidence="1" key="2">
    <citation type="journal article" date="2022" name="New Phytol.">
        <title>Evolutionary transition to the ectomycorrhizal habit in the genomes of a hyperdiverse lineage of mushroom-forming fungi.</title>
        <authorList>
            <person name="Looney B."/>
            <person name="Miyauchi S."/>
            <person name="Morin E."/>
            <person name="Drula E."/>
            <person name="Courty P.E."/>
            <person name="Kohler A."/>
            <person name="Kuo A."/>
            <person name="LaButti K."/>
            <person name="Pangilinan J."/>
            <person name="Lipzen A."/>
            <person name="Riley R."/>
            <person name="Andreopoulos W."/>
            <person name="He G."/>
            <person name="Johnson J."/>
            <person name="Nolan M."/>
            <person name="Tritt A."/>
            <person name="Barry K.W."/>
            <person name="Grigoriev I.V."/>
            <person name="Nagy L.G."/>
            <person name="Hibbett D."/>
            <person name="Henrissat B."/>
            <person name="Matheny P.B."/>
            <person name="Labbe J."/>
            <person name="Martin F.M."/>
        </authorList>
    </citation>
    <scope>NUCLEOTIDE SEQUENCE</scope>
    <source>
        <strain evidence="1">EC-137</strain>
    </source>
</reference>
<sequence length="1020" mass="110843">MLRIDGPEGPGRDDVDVWRVTAEAEATEASTEAEAAATAGAAYRKCEQRPPSPSTDAHVDSSPCALTADVDMPPIIASTTAAARPAHDHDRPTPCPGVPQRTDVLEQYRSLVTLGRVQQDYDQIRVIMQLRRLGRELENYVPPVFPDKYLVDRNAPSPREGGAEDTEWWADPSAGQDDGSPKRALVRVKTHAEELAEVTTPKGLLLTGPPGSGKTFLVDLWLGTVPTRFKARKHYSQLVLEIYRAVWLETQRRMTAPSTSAPAPRRVRWTRAVSEHWRALVRSGVGSISRSWARSPADTYDTRAATPIALAVARRLVLRHWLLALDELQLLDVSSATLLADVLSYFWRLGGVLVATSNRVPEDLYRNGVQRERLGAFVAALEARCPVVEMKGESDWRVVKAAEKIGGEGTWFLKGQEASFESALAEMAGDNEPRPRSLQVFGRALAVPWSRGGACKFTFRELCEESLGPADYLTIASTYDTVAITAIPILRLSEKNQARRFISLIDALYEARCRVLCLADVVPTQLFFPDATRATQEDVDVMMAESVAETQDVYRPNIASYDTPRMEEAPVAPTTALALEELSIFSGKDEQFAYKRALSRLLEMTSARYAAEEHWTPLPPDARKWEQAAPSILPHAPSRSHREKAEEQRGLPVEAGFSGADAPGVGRPEAPRIRAHHVWGLANDSNVARDDAGTGTGSENSSAIIAALGQSFKGPNGEALPNDRIAQMLTDNMGQLNDLAKQGKISLEQIQHLKDWAEKNKANPGTNSPAQPAQALQAGSMQSPAPSQAGASKAPTPAAQTPHTALRYSASSSAPMMSTTTTPSASAHPISSTLNTTNPGQVPWQSTTQGRPTLTGGTATGRIAGTPALTKPSTDEVFTADETSGRRKSTPGDQSMRRSIQDLVASIDPNVKIDPEVEDLLLDIADEFVDSVTNFGCRLAKHRGGDTLDIKDLQLHLERNHNIRIPGFSSDETRVQLAQQVIANATGSVNKKGGAQGPQTSVRSHRVAQVQQAKREAKLM</sequence>
<evidence type="ECO:0000313" key="1">
    <source>
        <dbReference type="EMBL" id="KAI0032103.1"/>
    </source>
</evidence>